<gene>
    <name evidence="3" type="ORF">HMPREF9709_01650</name>
</gene>
<organism evidence="3 4">
    <name type="scientific">Helcococcus kunzii ATCC 51366</name>
    <dbReference type="NCBI Taxonomy" id="883114"/>
    <lineage>
        <taxon>Bacteria</taxon>
        <taxon>Bacillati</taxon>
        <taxon>Bacillota</taxon>
        <taxon>Tissierellia</taxon>
        <taxon>Tissierellales</taxon>
        <taxon>Peptoniphilaceae</taxon>
        <taxon>Helcococcus</taxon>
    </lineage>
</organism>
<dbReference type="AlphaFoldDB" id="H3NQN9"/>
<proteinExistence type="predicted"/>
<dbReference type="SUPFAM" id="SSF69360">
    <property type="entry name" value="Cell wall binding repeat"/>
    <property type="match status" value="2"/>
</dbReference>
<dbReference type="GeneID" id="96999590"/>
<feature type="domain" description="Calcineurin-like phosphoesterase" evidence="2">
    <location>
        <begin position="132"/>
        <end position="336"/>
    </location>
</feature>
<dbReference type="eggNOG" id="COG1409">
    <property type="taxonomic scope" value="Bacteria"/>
</dbReference>
<dbReference type="HOGENOM" id="CLU_371137_0_0_9"/>
<dbReference type="STRING" id="883114.HMPREF9709_01650"/>
<protein>
    <recommendedName>
        <fullName evidence="2">Calcineurin-like phosphoesterase domain-containing protein</fullName>
    </recommendedName>
</protein>
<sequence>YENGQMVKEPRIYDEFYVTKAVDEKPEKTNDPNQNIKQVNAHVGADAVTEKNLSWVTVENTDVKVTVKDENGKEVFTETVKGTSNEKVYTYTSEVKGLKASSKYTYTLENLSNIVEGEFRTAAPKGTEGKVRFAMLADPQIADATRAEATGAIFKQLSDYSKESPFDFLYIAGDHTDRGADEDQWQALFHNGGLFPNATQDFLLKNTLHSTQGNHDAIDFKGHINTPDEIGEEEFQKGVYSVDYGKVRFININNASYNVKELATNPAFKSMLEFLKKEVKEAKDNGMWTVLGFHKPLYTGASHVDDGDVVEYRKILNPIISELDIDFVLNGHDHVYSRGFVNKDGYNATELDKEKTAENGGVTTFKHVNNAPLHLVSEHSGGLKWYRPVDYTVAEGDPIAPNYEFLDKNSATETPASQDEKEQTYMVIEIDDNQAHFVAYKMKYENGQMVKEPRIYDEFYVTKAVEEKPEDTKFGWVRNGDNWNYYDKDGSQVKSAWRWAPLLDEDGNPTTKYNWKYFDSKGNSINQIYTENGSSWLSVAGPSLQYHRGWWLNRENNEEYYFRKNSGSMVKGRQFIDNNWMFFRNSGTLALGWQFFDGHWNFADRMTGYLAISEWKWAPIIDKEGKETGKYNWKYFNSRGYSIDQIYTENGLSWLSVTGPMRQYHKGWWTNPSNGYTYFFRLTTGTMAKGEQFINGTWRFFRKSGTMATGWQLVNGTWKFYRIGTGTRVSGRQFIDGRWREFAKDGSLIK</sequence>
<dbReference type="GO" id="GO:0016787">
    <property type="term" value="F:hydrolase activity"/>
    <property type="evidence" value="ECO:0007669"/>
    <property type="project" value="InterPro"/>
</dbReference>
<reference evidence="3 4" key="1">
    <citation type="submission" date="2012-01" db="EMBL/GenBank/DDBJ databases">
        <title>The Genome Sequence of Helcococcus kunzii ATCC 51366.</title>
        <authorList>
            <consortium name="The Broad Institute Genome Sequencing Platform"/>
            <person name="Earl A."/>
            <person name="Ward D."/>
            <person name="Feldgarden M."/>
            <person name="Gevers D."/>
            <person name="Huys G."/>
            <person name="Young S.K."/>
            <person name="Zeng Q."/>
            <person name="Gargeya S."/>
            <person name="Fitzgerald M."/>
            <person name="Haas B."/>
            <person name="Abouelleil A."/>
            <person name="Alvarado L."/>
            <person name="Arachchi H.M."/>
            <person name="Berlin A."/>
            <person name="Chapman S.B."/>
            <person name="Gearin G."/>
            <person name="Goldberg J."/>
            <person name="Griggs A."/>
            <person name="Gujja S."/>
            <person name="Hansen M."/>
            <person name="Heiman D."/>
            <person name="Howarth C."/>
            <person name="Larimer J."/>
            <person name="Lui A."/>
            <person name="MacDonald P.J.P."/>
            <person name="McCowen C."/>
            <person name="Montmayeur A."/>
            <person name="Murphy C."/>
            <person name="Neiman D."/>
            <person name="Pearson M."/>
            <person name="Priest M."/>
            <person name="Roberts A."/>
            <person name="Saif S."/>
            <person name="Shea T."/>
            <person name="Sisk P."/>
            <person name="Stolte C."/>
            <person name="Sykes S."/>
            <person name="Wortman J."/>
            <person name="Nusbaum C."/>
            <person name="Birren B."/>
        </authorList>
    </citation>
    <scope>NUCLEOTIDE SEQUENCE [LARGE SCALE GENOMIC DNA]</scope>
    <source>
        <strain evidence="3 4">ATCC 51366</strain>
    </source>
</reference>
<dbReference type="InterPro" id="IPR004843">
    <property type="entry name" value="Calcineurin-like_PHP"/>
</dbReference>
<comment type="caution">
    <text evidence="3">The sequence shown here is derived from an EMBL/GenBank/DDBJ whole genome shotgun (WGS) entry which is preliminary data.</text>
</comment>
<dbReference type="SUPFAM" id="SSF56300">
    <property type="entry name" value="Metallo-dependent phosphatases"/>
    <property type="match status" value="1"/>
</dbReference>
<dbReference type="eggNOG" id="COG5263">
    <property type="taxonomic scope" value="Bacteria"/>
</dbReference>
<name>H3NQN9_9FIRM</name>
<dbReference type="PANTHER" id="PTHR45867:SF3">
    <property type="entry name" value="ACID PHOSPHATASE TYPE 7"/>
    <property type="match status" value="1"/>
</dbReference>
<dbReference type="Pfam" id="PF19127">
    <property type="entry name" value="Choline_bind_3"/>
    <property type="match status" value="1"/>
</dbReference>
<dbReference type="Gene3D" id="3.60.21.10">
    <property type="match status" value="1"/>
</dbReference>
<accession>H3NQN9</accession>
<dbReference type="EMBL" id="AGEI01000030">
    <property type="protein sequence ID" value="EHR32124.1"/>
    <property type="molecule type" value="Genomic_DNA"/>
</dbReference>
<evidence type="ECO:0000313" key="4">
    <source>
        <dbReference type="Proteomes" id="UP000004191"/>
    </source>
</evidence>
<dbReference type="InterPro" id="IPR018337">
    <property type="entry name" value="Cell_wall/Cho-bd_repeat"/>
</dbReference>
<feature type="non-terminal residue" evidence="3">
    <location>
        <position position="1"/>
    </location>
</feature>
<dbReference type="PATRIC" id="fig|883114.3.peg.1647"/>
<keyword evidence="4" id="KW-1185">Reference proteome</keyword>
<dbReference type="RefSeq" id="WP_005399165.1">
    <property type="nucleotide sequence ID" value="NZ_JH601088.1"/>
</dbReference>
<dbReference type="PANTHER" id="PTHR45867">
    <property type="entry name" value="PURPLE ACID PHOSPHATASE"/>
    <property type="match status" value="1"/>
</dbReference>
<dbReference type="InterPro" id="IPR029052">
    <property type="entry name" value="Metallo-depent_PP-like"/>
</dbReference>
<evidence type="ECO:0000256" key="1">
    <source>
        <dbReference type="ARBA" id="ARBA00022737"/>
    </source>
</evidence>
<dbReference type="Proteomes" id="UP000004191">
    <property type="component" value="Unassembled WGS sequence"/>
</dbReference>
<evidence type="ECO:0000313" key="3">
    <source>
        <dbReference type="EMBL" id="EHR32124.1"/>
    </source>
</evidence>
<keyword evidence="1" id="KW-0677">Repeat</keyword>
<dbReference type="Gene3D" id="2.10.270.10">
    <property type="entry name" value="Cholin Binding"/>
    <property type="match status" value="2"/>
</dbReference>
<evidence type="ECO:0000259" key="2">
    <source>
        <dbReference type="Pfam" id="PF00149"/>
    </source>
</evidence>
<dbReference type="Pfam" id="PF00149">
    <property type="entry name" value="Metallophos"/>
    <property type="match status" value="1"/>
</dbReference>